<keyword evidence="4" id="KW-0472">Membrane</keyword>
<organism evidence="7 8">
    <name type="scientific">Methanolobus vulcani</name>
    <dbReference type="NCBI Taxonomy" id="38026"/>
    <lineage>
        <taxon>Archaea</taxon>
        <taxon>Methanobacteriati</taxon>
        <taxon>Methanobacteriota</taxon>
        <taxon>Stenosarchaea group</taxon>
        <taxon>Methanomicrobia</taxon>
        <taxon>Methanosarcinales</taxon>
        <taxon>Methanosarcinaceae</taxon>
        <taxon>Methanolobus</taxon>
    </lineage>
</organism>
<keyword evidence="8" id="KW-1185">Reference proteome</keyword>
<dbReference type="PANTHER" id="PTHR34990:SF2">
    <property type="entry name" value="BLL8164 PROTEIN"/>
    <property type="match status" value="1"/>
</dbReference>
<dbReference type="GO" id="GO:0008758">
    <property type="term" value="F:UDP-2,3-diacylglucosamine hydrolase activity"/>
    <property type="evidence" value="ECO:0007669"/>
    <property type="project" value="TreeGrafter"/>
</dbReference>
<accession>A0A7Z7AZA8</accession>
<dbReference type="GO" id="GO:0009245">
    <property type="term" value="P:lipid A biosynthetic process"/>
    <property type="evidence" value="ECO:0007669"/>
    <property type="project" value="TreeGrafter"/>
</dbReference>
<comment type="caution">
    <text evidence="7">The sequence shown here is derived from an EMBL/GenBank/DDBJ whole genome shotgun (WGS) entry which is preliminary data.</text>
</comment>
<evidence type="ECO:0000256" key="3">
    <source>
        <dbReference type="ARBA" id="ARBA00022723"/>
    </source>
</evidence>
<reference evidence="7 8" key="1">
    <citation type="submission" date="2016-10" db="EMBL/GenBank/DDBJ databases">
        <authorList>
            <person name="Varghese N."/>
            <person name="Submissions S."/>
        </authorList>
    </citation>
    <scope>NUCLEOTIDE SEQUENCE [LARGE SCALE GENOMIC DNA]</scope>
    <source>
        <strain evidence="7 8">PL 12/M</strain>
    </source>
</reference>
<dbReference type="Pfam" id="PF00149">
    <property type="entry name" value="Metallophos"/>
    <property type="match status" value="1"/>
</dbReference>
<evidence type="ECO:0000256" key="1">
    <source>
        <dbReference type="ARBA" id="ARBA00022475"/>
    </source>
</evidence>
<dbReference type="InterPro" id="IPR029052">
    <property type="entry name" value="Metallo-depent_PP-like"/>
</dbReference>
<proteinExistence type="predicted"/>
<dbReference type="OrthoDB" id="31433at2157"/>
<feature type="domain" description="Calcineurin-like phosphoesterase" evidence="6">
    <location>
        <begin position="1"/>
        <end position="231"/>
    </location>
</feature>
<name>A0A7Z7AZA8_9EURY</name>
<dbReference type="InterPro" id="IPR004843">
    <property type="entry name" value="Calcineurin-like_PHP"/>
</dbReference>
<gene>
    <name evidence="7" type="ORF">SAMN04488589_2869</name>
</gene>
<evidence type="ECO:0000313" key="8">
    <source>
        <dbReference type="Proteomes" id="UP000199259"/>
    </source>
</evidence>
<evidence type="ECO:0000259" key="6">
    <source>
        <dbReference type="Pfam" id="PF00149"/>
    </source>
</evidence>
<dbReference type="SUPFAM" id="SSF56300">
    <property type="entry name" value="Metallo-dependent phosphatases"/>
    <property type="match status" value="1"/>
</dbReference>
<evidence type="ECO:0000313" key="7">
    <source>
        <dbReference type="EMBL" id="SDG38528.1"/>
    </source>
</evidence>
<dbReference type="InterPro" id="IPR043461">
    <property type="entry name" value="LpxH-like"/>
</dbReference>
<protein>
    <submittedName>
        <fullName evidence="7">Calcineurin-like phosphoesterase superfamily domain-containing protein</fullName>
    </submittedName>
</protein>
<dbReference type="AlphaFoldDB" id="A0A7Z7AZA8"/>
<evidence type="ECO:0000256" key="4">
    <source>
        <dbReference type="ARBA" id="ARBA00023136"/>
    </source>
</evidence>
<dbReference type="GO" id="GO:0046872">
    <property type="term" value="F:metal ion binding"/>
    <property type="evidence" value="ECO:0007669"/>
    <property type="project" value="UniProtKB-KW"/>
</dbReference>
<keyword evidence="3" id="KW-0479">Metal-binding</keyword>
<dbReference type="Gene3D" id="3.60.21.10">
    <property type="match status" value="1"/>
</dbReference>
<keyword evidence="5" id="KW-0464">Manganese</keyword>
<dbReference type="EMBL" id="FNCA01000015">
    <property type="protein sequence ID" value="SDG38528.1"/>
    <property type="molecule type" value="Genomic_DNA"/>
</dbReference>
<keyword evidence="1" id="KW-1003">Cell membrane</keyword>
<evidence type="ECO:0000256" key="2">
    <source>
        <dbReference type="ARBA" id="ARBA00022519"/>
    </source>
</evidence>
<keyword evidence="2" id="KW-0997">Cell inner membrane</keyword>
<dbReference type="Proteomes" id="UP000199259">
    <property type="component" value="Unassembled WGS sequence"/>
</dbReference>
<evidence type="ECO:0000256" key="5">
    <source>
        <dbReference type="ARBA" id="ARBA00023211"/>
    </source>
</evidence>
<dbReference type="RefSeq" id="WP_091711122.1">
    <property type="nucleotide sequence ID" value="NZ_FNCA01000015.1"/>
</dbReference>
<dbReference type="GO" id="GO:0016020">
    <property type="term" value="C:membrane"/>
    <property type="evidence" value="ECO:0007669"/>
    <property type="project" value="GOC"/>
</dbReference>
<sequence length="273" mass="31874">MTIVAVSDAHLGMKGAKENEFTDFIEYLKDREIEHLVLLGDIIEIWRRDFTEAVTDFSGTMTYISRMLKGTQIHYIAGNHDYSLLHLDGALKNYLPFNIEKQVVIRSKEQEFFFFHGYQLEVLCSPYYKSMKMYESFCDHMCLAGDNTGIAADKLWDIMLSKRSLLSSLKNFPKEPKSAIMSMRQPPEIRIRDYQKTKIFRPIRELASTDTRHLMLDVHPEQYLIYGHTHEAYVDDDKMVANTGSWGFGDEQKLEYIEIIDDRVELKDFQPVS</sequence>
<dbReference type="PANTHER" id="PTHR34990">
    <property type="entry name" value="UDP-2,3-DIACYLGLUCOSAMINE HYDROLASE-RELATED"/>
    <property type="match status" value="1"/>
</dbReference>